<dbReference type="SMART" id="SM00345">
    <property type="entry name" value="HTH_GNTR"/>
    <property type="match status" value="1"/>
</dbReference>
<sequence>MVKEKLSIKDESAVPKYIQIVNGVKEMIRSEGLSIGDPLPAIREICLQHNLAQETVIKAYNELKELGIIRSELRKGYFVANDKVGRTKNVFLLFDELSEYKKILYNTLLQGLDKKVANVDVYFHHCNIEVFESLILNNIDRYNVFVVMPFNHAKVSSILAKLKGRNVLALDRKEYFPTDFGNYIVQNFDEAVYDCLQLAKDRIRNYEKFTLVFSDTKLIASNAAKAPREIKKGFTRFCKENGITHEIVSNVEKVNSGEAFFVIDDLDMVEIITLARDTGLKLGKDCGLISYNDSPIKRVVADGITVISTDFEQLGRKAVSYILDGPQEMKEEVETKLIMRDSL</sequence>
<name>A0ABT8L882_9BACT</name>
<dbReference type="InterPro" id="IPR036390">
    <property type="entry name" value="WH_DNA-bd_sf"/>
</dbReference>
<evidence type="ECO:0000313" key="6">
    <source>
        <dbReference type="Proteomes" id="UP001172083"/>
    </source>
</evidence>
<evidence type="ECO:0000256" key="1">
    <source>
        <dbReference type="ARBA" id="ARBA00023015"/>
    </source>
</evidence>
<feature type="domain" description="HTH gntR-type" evidence="4">
    <location>
        <begin position="14"/>
        <end position="82"/>
    </location>
</feature>
<reference evidence="5" key="1">
    <citation type="submission" date="2023-06" db="EMBL/GenBank/DDBJ databases">
        <title>Genomic of Agaribacillus aureum.</title>
        <authorList>
            <person name="Wang G."/>
        </authorList>
    </citation>
    <scope>NUCLEOTIDE SEQUENCE</scope>
    <source>
        <strain evidence="5">BMA12</strain>
    </source>
</reference>
<dbReference type="Proteomes" id="UP001172083">
    <property type="component" value="Unassembled WGS sequence"/>
</dbReference>
<keyword evidence="1" id="KW-0805">Transcription regulation</keyword>
<dbReference type="Gene3D" id="1.10.10.10">
    <property type="entry name" value="Winged helix-like DNA-binding domain superfamily/Winged helix DNA-binding domain"/>
    <property type="match status" value="1"/>
</dbReference>
<keyword evidence="2" id="KW-0238">DNA-binding</keyword>
<evidence type="ECO:0000256" key="3">
    <source>
        <dbReference type="ARBA" id="ARBA00023163"/>
    </source>
</evidence>
<dbReference type="Pfam" id="PF13377">
    <property type="entry name" value="Peripla_BP_3"/>
    <property type="match status" value="1"/>
</dbReference>
<protein>
    <submittedName>
        <fullName evidence="5">Substrate-binding domain-containing protein</fullName>
    </submittedName>
</protein>
<evidence type="ECO:0000259" key="4">
    <source>
        <dbReference type="PROSITE" id="PS50949"/>
    </source>
</evidence>
<dbReference type="InterPro" id="IPR036388">
    <property type="entry name" value="WH-like_DNA-bd_sf"/>
</dbReference>
<dbReference type="Pfam" id="PF00392">
    <property type="entry name" value="GntR"/>
    <property type="match status" value="1"/>
</dbReference>
<evidence type="ECO:0000256" key="2">
    <source>
        <dbReference type="ARBA" id="ARBA00023125"/>
    </source>
</evidence>
<comment type="caution">
    <text evidence="5">The sequence shown here is derived from an EMBL/GenBank/DDBJ whole genome shotgun (WGS) entry which is preliminary data.</text>
</comment>
<dbReference type="PROSITE" id="PS50949">
    <property type="entry name" value="HTH_GNTR"/>
    <property type="match status" value="1"/>
</dbReference>
<dbReference type="SUPFAM" id="SSF53822">
    <property type="entry name" value="Periplasmic binding protein-like I"/>
    <property type="match status" value="1"/>
</dbReference>
<dbReference type="EMBL" id="JAUJEB010000001">
    <property type="protein sequence ID" value="MDN5212960.1"/>
    <property type="molecule type" value="Genomic_DNA"/>
</dbReference>
<dbReference type="InterPro" id="IPR000524">
    <property type="entry name" value="Tscrpt_reg_HTH_GntR"/>
</dbReference>
<organism evidence="5 6">
    <name type="scientific">Agaribacillus aureus</name>
    <dbReference type="NCBI Taxonomy" id="3051825"/>
    <lineage>
        <taxon>Bacteria</taxon>
        <taxon>Pseudomonadati</taxon>
        <taxon>Bacteroidota</taxon>
        <taxon>Cytophagia</taxon>
        <taxon>Cytophagales</taxon>
        <taxon>Splendidivirgaceae</taxon>
        <taxon>Agaribacillus</taxon>
    </lineage>
</organism>
<evidence type="ECO:0000313" key="5">
    <source>
        <dbReference type="EMBL" id="MDN5212960.1"/>
    </source>
</evidence>
<keyword evidence="3" id="KW-0804">Transcription</keyword>
<dbReference type="RefSeq" id="WP_346758277.1">
    <property type="nucleotide sequence ID" value="NZ_JAUJEB010000001.1"/>
</dbReference>
<dbReference type="InterPro" id="IPR046335">
    <property type="entry name" value="LacI/GalR-like_sensor"/>
</dbReference>
<dbReference type="CDD" id="cd07377">
    <property type="entry name" value="WHTH_GntR"/>
    <property type="match status" value="1"/>
</dbReference>
<dbReference type="SUPFAM" id="SSF46785">
    <property type="entry name" value="Winged helix' DNA-binding domain"/>
    <property type="match status" value="1"/>
</dbReference>
<dbReference type="PANTHER" id="PTHR38445">
    <property type="entry name" value="HTH-TYPE TRANSCRIPTIONAL REPRESSOR YTRA"/>
    <property type="match status" value="1"/>
</dbReference>
<accession>A0ABT8L882</accession>
<dbReference type="InterPro" id="IPR028082">
    <property type="entry name" value="Peripla_BP_I"/>
</dbReference>
<dbReference type="Gene3D" id="3.40.50.2300">
    <property type="match status" value="1"/>
</dbReference>
<gene>
    <name evidence="5" type="ORF">QQ020_12915</name>
</gene>
<keyword evidence="6" id="KW-1185">Reference proteome</keyword>
<proteinExistence type="predicted"/>
<dbReference type="PANTHER" id="PTHR38445:SF10">
    <property type="entry name" value="GNTR-FAMILY TRANSCRIPTIONAL REGULATOR"/>
    <property type="match status" value="1"/>
</dbReference>